<feature type="binding site" evidence="6">
    <location>
        <position position="28"/>
    </location>
    <ligand>
        <name>FAD</name>
        <dbReference type="ChEBI" id="CHEBI:57692"/>
    </ligand>
</feature>
<dbReference type="GO" id="GO:0097621">
    <property type="term" value="F:monoamine oxidase activity"/>
    <property type="evidence" value="ECO:0007669"/>
    <property type="project" value="UniProtKB-EC"/>
</dbReference>
<dbReference type="Gene3D" id="3.50.50.60">
    <property type="entry name" value="FAD/NAD(P)-binding domain"/>
    <property type="match status" value="2"/>
</dbReference>
<keyword evidence="7" id="KW-0812">Transmembrane</keyword>
<dbReference type="Proteomes" id="UP000245119">
    <property type="component" value="Linkage Group LG1"/>
</dbReference>
<dbReference type="PRINTS" id="PR00757">
    <property type="entry name" value="AMINEOXDASEF"/>
</dbReference>
<dbReference type="InterPro" id="IPR050703">
    <property type="entry name" value="Flavin_MAO"/>
</dbReference>
<feature type="binding site" evidence="6">
    <location>
        <position position="453"/>
    </location>
    <ligand>
        <name>FAD</name>
        <dbReference type="ChEBI" id="CHEBI:57692"/>
    </ligand>
</feature>
<dbReference type="AlphaFoldDB" id="A0A2T7PYN2"/>
<keyword evidence="7" id="KW-0285">Flavoprotein</keyword>
<dbReference type="GO" id="GO:0008131">
    <property type="term" value="F:primary methylamine oxidase activity"/>
    <property type="evidence" value="ECO:0007669"/>
    <property type="project" value="UniProtKB-ARBA"/>
</dbReference>
<dbReference type="SUPFAM" id="SSF51905">
    <property type="entry name" value="FAD/NAD(P)-binding domain"/>
    <property type="match status" value="2"/>
</dbReference>
<comment type="similarity">
    <text evidence="3 7">Belongs to the flavin monoamine oxidase family.</text>
</comment>
<dbReference type="Gene3D" id="3.90.660.10">
    <property type="match status" value="2"/>
</dbReference>
<protein>
    <recommendedName>
        <fullName evidence="7">Amine oxidase</fullName>
        <ecNumber evidence="7">1.4.3.-</ecNumber>
    </recommendedName>
</protein>
<evidence type="ECO:0000256" key="7">
    <source>
        <dbReference type="RuleBase" id="RU362067"/>
    </source>
</evidence>
<keyword evidence="4 7" id="KW-0560">Oxidoreductase</keyword>
<feature type="binding site" evidence="6">
    <location>
        <position position="255"/>
    </location>
    <ligand>
        <name>FAD</name>
        <dbReference type="ChEBI" id="CHEBI:57692"/>
    </ligand>
</feature>
<keyword evidence="7" id="KW-0274">FAD</keyword>
<name>A0A2T7PYN2_POMCA</name>
<feature type="domain" description="Amine oxidase" evidence="8">
    <location>
        <begin position="27"/>
        <end position="477"/>
    </location>
</feature>
<dbReference type="STRING" id="400727.A0A2T7PYN2"/>
<feature type="binding site" evidence="6">
    <location>
        <begin position="49"/>
        <end position="50"/>
    </location>
    <ligand>
        <name>FAD</name>
        <dbReference type="ChEBI" id="CHEBI:57692"/>
    </ligand>
</feature>
<organism evidence="9 10">
    <name type="scientific">Pomacea canaliculata</name>
    <name type="common">Golden apple snail</name>
    <dbReference type="NCBI Taxonomy" id="400727"/>
    <lineage>
        <taxon>Eukaryota</taxon>
        <taxon>Metazoa</taxon>
        <taxon>Spiralia</taxon>
        <taxon>Lophotrochozoa</taxon>
        <taxon>Mollusca</taxon>
        <taxon>Gastropoda</taxon>
        <taxon>Caenogastropoda</taxon>
        <taxon>Architaenioglossa</taxon>
        <taxon>Ampullarioidea</taxon>
        <taxon>Ampullariidae</taxon>
        <taxon>Pomacea</taxon>
    </lineage>
</organism>
<dbReference type="PANTHER" id="PTHR43563:SF14">
    <property type="entry name" value="AMINE OXIDASE"/>
    <property type="match status" value="1"/>
</dbReference>
<dbReference type="SUPFAM" id="SSF54373">
    <property type="entry name" value="FAD-linked reductases, C-terminal domain"/>
    <property type="match status" value="2"/>
</dbReference>
<dbReference type="Gene3D" id="1.10.405.10">
    <property type="entry name" value="Guanine Nucleotide Dissociation Inhibitor, domain 1"/>
    <property type="match status" value="2"/>
</dbReference>
<dbReference type="GO" id="GO:0005741">
    <property type="term" value="C:mitochondrial outer membrane"/>
    <property type="evidence" value="ECO:0007669"/>
    <property type="project" value="UniProtKB-SubCell"/>
</dbReference>
<accession>A0A2T7PYN2</accession>
<feature type="binding site" evidence="6">
    <location>
        <position position="370"/>
    </location>
    <ligand>
        <name>substrate</name>
    </ligand>
</feature>
<dbReference type="PANTHER" id="PTHR43563">
    <property type="entry name" value="AMINE OXIDASE"/>
    <property type="match status" value="1"/>
</dbReference>
<evidence type="ECO:0000256" key="1">
    <source>
        <dbReference type="ARBA" id="ARBA00001974"/>
    </source>
</evidence>
<dbReference type="InterPro" id="IPR002937">
    <property type="entry name" value="Amino_oxidase"/>
</dbReference>
<keyword evidence="7" id="KW-0472">Membrane</keyword>
<dbReference type="Pfam" id="PF01593">
    <property type="entry name" value="Amino_oxidase"/>
    <property type="match status" value="2"/>
</dbReference>
<dbReference type="InterPro" id="IPR001613">
    <property type="entry name" value="Flavin_amine_oxidase"/>
</dbReference>
<dbReference type="InterPro" id="IPR036188">
    <property type="entry name" value="FAD/NAD-bd_sf"/>
</dbReference>
<comment type="caution">
    <text evidence="9">The sequence shown here is derived from an EMBL/GenBank/DDBJ whole genome shotgun (WGS) entry which is preliminary data.</text>
</comment>
<evidence type="ECO:0000313" key="9">
    <source>
        <dbReference type="EMBL" id="PVD38536.1"/>
    </source>
</evidence>
<feature type="domain" description="Amine oxidase" evidence="8">
    <location>
        <begin position="532"/>
        <end position="943"/>
    </location>
</feature>
<evidence type="ECO:0000256" key="6">
    <source>
        <dbReference type="PIRSR" id="PIRSR601613-1"/>
    </source>
</evidence>
<evidence type="ECO:0000256" key="4">
    <source>
        <dbReference type="ARBA" id="ARBA00023002"/>
    </source>
</evidence>
<reference evidence="9 10" key="1">
    <citation type="submission" date="2018-04" db="EMBL/GenBank/DDBJ databases">
        <title>The genome of golden apple snail Pomacea canaliculata provides insight into stress tolerance and invasive adaptation.</title>
        <authorList>
            <person name="Liu C."/>
            <person name="Liu B."/>
            <person name="Ren Y."/>
            <person name="Zhang Y."/>
            <person name="Wang H."/>
            <person name="Li S."/>
            <person name="Jiang F."/>
            <person name="Yin L."/>
            <person name="Zhang G."/>
            <person name="Qian W."/>
            <person name="Fan W."/>
        </authorList>
    </citation>
    <scope>NUCLEOTIDE SEQUENCE [LARGE SCALE GENOMIC DNA]</scope>
    <source>
        <strain evidence="9">SZHN2017</strain>
        <tissue evidence="9">Muscle</tissue>
    </source>
</reference>
<evidence type="ECO:0000256" key="2">
    <source>
        <dbReference type="ARBA" id="ARBA00004362"/>
    </source>
</evidence>
<feature type="transmembrane region" description="Helical" evidence="7">
    <location>
        <begin position="979"/>
        <end position="997"/>
    </location>
</feature>
<dbReference type="EMBL" id="PZQS01000001">
    <property type="protein sequence ID" value="PVD38536.1"/>
    <property type="molecule type" value="Genomic_DNA"/>
</dbReference>
<evidence type="ECO:0000256" key="3">
    <source>
        <dbReference type="ARBA" id="ARBA00005995"/>
    </source>
</evidence>
<proteinExistence type="inferred from homology"/>
<evidence type="ECO:0000259" key="8">
    <source>
        <dbReference type="Pfam" id="PF01593"/>
    </source>
</evidence>
<comment type="cofactor">
    <cofactor evidence="1 7">
        <name>FAD</name>
        <dbReference type="ChEBI" id="CHEBI:57692"/>
    </cofactor>
</comment>
<evidence type="ECO:0000256" key="5">
    <source>
        <dbReference type="ARBA" id="ARBA00048448"/>
    </source>
</evidence>
<sequence>MVTDKALVPMAEGSEIKYDVIVIGGGISGLTTAFHLKKRDPKLRIIVLEAKDRVGGRTQTISLKSKDGTDKWDIGGQWVGRCQPHIMSLLLELGLETHPQYTKGKKIQQLSGPNISTFSGDLPSLSIFALIDLHHFISKVESCRKLVKSDDPYACPLAEEWDSISAEHFIQENCFTQGAIDAVNIANRTIFGTESSQLSCLFWFAYISAADGIIKLCEAKEFTAQESTIKGGAQKISELLAERIGHKNILLQQPVVHIEQTCKDVKVTTKTGETYIAKYAVSAMPPPLLDFITFSPSLPEFKREMCKRMTLGNYTKIIITYQEAFWRKAGFSGEVITNGGITAVPNCSSGPLCIIYDASLYNNSPALLGFIAGDVKVEWTQQSPETRKRAVLDQAADYFGKEVYSYIDYFEKDWNQEPYSHGAPVCIMPVGSMPVFSKAIRQPFERLHFAGTETATSWCGYMNGAVQAGLRAAAEVLEKLRPEVLISEDYGALQGSTLATRPAQGLSKQRWLKQPRRSFIGASFLKWTIGFDRIGGRILTQQLTAADGTKDFWDLGGEWVGRPQIHLRYLLHKFELDTFNPTKPTGSIVINSAPQLPWQARLDIAQFTWKLQRMRKRLAWMDLQSSVEAVTWDGVTFESFCKQNLWTQDAKDLIEAATRCMFGLATSEMTLLYFLMYVQSAGGIEVFSRPEEFSGRECRVKGGVQQLATHMVQKIGKKHVKLNQVVTHIIQMDDRVRVVTAGRLQVTCQRAVIAIPPHHAAAINVMPSLPSTKLALLKSVPLAFLVKFAVTFDEAFWGSESGGTMYYGFQSVLEDENRGPVGIVYDATSARGNPALAGFISSPEGFENDPSRRQLAILDLLEDVVGSGVRNYVDFSQRDWSREPYNGGCFLKSLMPGTTKYFNNVLREPVDRLHFAGTETATVWCGFMNGAIQSGFRAATEVLYHLRPHVIACPDPPPDCSLSTEAPDFPPEPNAPLKYVGYIAFGAGLASLAFFLLTSDKVPRSGFAKTIRLVFDQLKSD</sequence>
<keyword evidence="7" id="KW-1133">Transmembrane helix</keyword>
<evidence type="ECO:0000313" key="10">
    <source>
        <dbReference type="Proteomes" id="UP000245119"/>
    </source>
</evidence>
<dbReference type="OrthoDB" id="7777654at2759"/>
<comment type="subcellular location">
    <subcellularLocation>
        <location evidence="2">Mitochondrion outer membrane</location>
        <topology evidence="2">Single-pass type IV membrane protein</topology>
        <orientation evidence="2">Cytoplasmic side</orientation>
    </subcellularLocation>
</comment>
<dbReference type="EC" id="1.4.3.-" evidence="7"/>
<comment type="catalytic activity">
    <reaction evidence="5">
        <text>a secondary aliphatic amine + O2 + H2O = a primary amine + an aldehyde + H2O2</text>
        <dbReference type="Rhea" id="RHEA:26414"/>
        <dbReference type="ChEBI" id="CHEBI:15377"/>
        <dbReference type="ChEBI" id="CHEBI:15379"/>
        <dbReference type="ChEBI" id="CHEBI:16240"/>
        <dbReference type="ChEBI" id="CHEBI:17478"/>
        <dbReference type="ChEBI" id="CHEBI:58855"/>
        <dbReference type="ChEBI" id="CHEBI:65296"/>
        <dbReference type="EC" id="1.4.3.4"/>
    </reaction>
</comment>
<gene>
    <name evidence="9" type="ORF">C0Q70_01152</name>
</gene>
<keyword evidence="10" id="KW-1185">Reference proteome</keyword>